<evidence type="ECO:0000256" key="1">
    <source>
        <dbReference type="SAM" id="MobiDB-lite"/>
    </source>
</evidence>
<dbReference type="AlphaFoldDB" id="A0A0D3F3U9"/>
<name>A0A0D3F3U9_9ORYZ</name>
<reference evidence="2" key="1">
    <citation type="journal article" date="2009" name="Rice">
        <title>De Novo Next Generation Sequencing of Plant Genomes.</title>
        <authorList>
            <person name="Rounsley S."/>
            <person name="Marri P.R."/>
            <person name="Yu Y."/>
            <person name="He R."/>
            <person name="Sisneros N."/>
            <person name="Goicoechea J.L."/>
            <person name="Lee S.J."/>
            <person name="Angelova A."/>
            <person name="Kudrna D."/>
            <person name="Luo M."/>
            <person name="Affourtit J."/>
            <person name="Desany B."/>
            <person name="Knight J."/>
            <person name="Niazi F."/>
            <person name="Egholm M."/>
            <person name="Wing R.A."/>
        </authorList>
    </citation>
    <scope>NUCLEOTIDE SEQUENCE [LARGE SCALE GENOMIC DNA]</scope>
    <source>
        <strain evidence="2">cv. IRGC 105608</strain>
    </source>
</reference>
<protein>
    <submittedName>
        <fullName evidence="2">Uncharacterized protein</fullName>
    </submittedName>
</protein>
<evidence type="ECO:0000313" key="3">
    <source>
        <dbReference type="Proteomes" id="UP000026960"/>
    </source>
</evidence>
<feature type="region of interest" description="Disordered" evidence="1">
    <location>
        <begin position="1"/>
        <end position="138"/>
    </location>
</feature>
<feature type="compositionally biased region" description="Pro residues" evidence="1">
    <location>
        <begin position="108"/>
        <end position="129"/>
    </location>
</feature>
<feature type="compositionally biased region" description="Pro residues" evidence="1">
    <location>
        <begin position="70"/>
        <end position="82"/>
    </location>
</feature>
<accession>A0A0D3F3U9</accession>
<dbReference type="EnsemblPlants" id="OBART02G12860.6">
    <property type="protein sequence ID" value="OBART02G12860.6"/>
    <property type="gene ID" value="OBART02G12860"/>
</dbReference>
<dbReference type="Gramene" id="OBART02G12860.6">
    <property type="protein sequence ID" value="OBART02G12860.6"/>
    <property type="gene ID" value="OBART02G12860"/>
</dbReference>
<organism evidence="2">
    <name type="scientific">Oryza barthii</name>
    <dbReference type="NCBI Taxonomy" id="65489"/>
    <lineage>
        <taxon>Eukaryota</taxon>
        <taxon>Viridiplantae</taxon>
        <taxon>Streptophyta</taxon>
        <taxon>Embryophyta</taxon>
        <taxon>Tracheophyta</taxon>
        <taxon>Spermatophyta</taxon>
        <taxon>Magnoliopsida</taxon>
        <taxon>Liliopsida</taxon>
        <taxon>Poales</taxon>
        <taxon>Poaceae</taxon>
        <taxon>BOP clade</taxon>
        <taxon>Oryzoideae</taxon>
        <taxon>Oryzeae</taxon>
        <taxon>Oryzinae</taxon>
        <taxon>Oryza</taxon>
    </lineage>
</organism>
<sequence length="200" mass="21197">MALRGSWRQRRQTGETMSMETKVGTPPPSCVSVGESRVVSPFSARLALDALPPKRPKRNEKKRRGQKHPIAPPIPSYPPPHPHLAAAAAAARSPASFAGDRRTDPFRSPAPPPPLPRPRSPAPRPPCLSAPPGNQIHPVSRHPLVVRLLTSSLSFSSSHSQLLSSSPLSLAAAATKSPAVTARLASSPVVDWQLTSSSLG</sequence>
<reference evidence="2" key="2">
    <citation type="submission" date="2015-03" db="UniProtKB">
        <authorList>
            <consortium name="EnsemblPlants"/>
        </authorList>
    </citation>
    <scope>IDENTIFICATION</scope>
</reference>
<evidence type="ECO:0000313" key="2">
    <source>
        <dbReference type="EnsemblPlants" id="OBART02G12860.6"/>
    </source>
</evidence>
<dbReference type="Proteomes" id="UP000026960">
    <property type="component" value="Chromosome 2"/>
</dbReference>
<keyword evidence="3" id="KW-1185">Reference proteome</keyword>
<feature type="compositionally biased region" description="Low complexity" evidence="1">
    <location>
        <begin position="83"/>
        <end position="96"/>
    </location>
</feature>
<feature type="compositionally biased region" description="Basic residues" evidence="1">
    <location>
        <begin position="54"/>
        <end position="67"/>
    </location>
</feature>
<dbReference type="HOGENOM" id="CLU_118289_0_0_1"/>
<proteinExistence type="predicted"/>